<evidence type="ECO:0000313" key="9">
    <source>
        <dbReference type="EMBL" id="GAV74326.1"/>
    </source>
</evidence>
<evidence type="ECO:0000256" key="2">
    <source>
        <dbReference type="ARBA" id="ARBA00004123"/>
    </source>
</evidence>
<dbReference type="STRING" id="3775.A0A1Q3C291"/>
<evidence type="ECO:0000256" key="6">
    <source>
        <dbReference type="ARBA" id="ARBA00022801"/>
    </source>
</evidence>
<comment type="subcellular location">
    <subcellularLocation>
        <location evidence="2">Nucleus</location>
    </subcellularLocation>
</comment>
<feature type="non-terminal residue" evidence="9">
    <location>
        <position position="190"/>
    </location>
</feature>
<dbReference type="GO" id="GO:0016787">
    <property type="term" value="F:hydrolase activity"/>
    <property type="evidence" value="ECO:0007669"/>
    <property type="project" value="UniProtKB-KW"/>
</dbReference>
<dbReference type="PANTHER" id="PTHR22930">
    <property type="match status" value="1"/>
</dbReference>
<dbReference type="AlphaFoldDB" id="A0A1Q3C291"/>
<dbReference type="OrthoDB" id="1925434at2759"/>
<keyword evidence="4" id="KW-0540">Nuclease</keyword>
<feature type="non-terminal residue" evidence="9">
    <location>
        <position position="1"/>
    </location>
</feature>
<comment type="cofactor">
    <cofactor evidence="1">
        <name>a divalent metal cation</name>
        <dbReference type="ChEBI" id="CHEBI:60240"/>
    </cofactor>
</comment>
<evidence type="ECO:0000256" key="4">
    <source>
        <dbReference type="ARBA" id="ARBA00022722"/>
    </source>
</evidence>
<evidence type="ECO:0000256" key="5">
    <source>
        <dbReference type="ARBA" id="ARBA00022723"/>
    </source>
</evidence>
<keyword evidence="5" id="KW-0479">Metal-binding</keyword>
<reference evidence="10" key="1">
    <citation type="submission" date="2016-04" db="EMBL/GenBank/DDBJ databases">
        <title>Cephalotus genome sequencing.</title>
        <authorList>
            <person name="Fukushima K."/>
            <person name="Hasebe M."/>
            <person name="Fang X."/>
        </authorList>
    </citation>
    <scope>NUCLEOTIDE SEQUENCE [LARGE SCALE GENOMIC DNA]</scope>
    <source>
        <strain evidence="10">cv. St1</strain>
    </source>
</reference>
<dbReference type="Pfam" id="PF13359">
    <property type="entry name" value="DDE_Tnp_4"/>
    <property type="match status" value="1"/>
</dbReference>
<evidence type="ECO:0000256" key="3">
    <source>
        <dbReference type="ARBA" id="ARBA00006958"/>
    </source>
</evidence>
<dbReference type="PANTHER" id="PTHR22930:SF268">
    <property type="entry name" value="NUCLEASE HARBI1"/>
    <property type="match status" value="1"/>
</dbReference>
<evidence type="ECO:0000256" key="7">
    <source>
        <dbReference type="ARBA" id="ARBA00023242"/>
    </source>
</evidence>
<protein>
    <submittedName>
        <fullName evidence="9">DDE_4 domain-containing protein</fullName>
    </submittedName>
</protein>
<dbReference type="GO" id="GO:0004518">
    <property type="term" value="F:nuclease activity"/>
    <property type="evidence" value="ECO:0007669"/>
    <property type="project" value="UniProtKB-KW"/>
</dbReference>
<evidence type="ECO:0000256" key="1">
    <source>
        <dbReference type="ARBA" id="ARBA00001968"/>
    </source>
</evidence>
<feature type="domain" description="DDE Tnp4" evidence="8">
    <location>
        <begin position="27"/>
        <end position="188"/>
    </location>
</feature>
<dbReference type="GO" id="GO:0005634">
    <property type="term" value="C:nucleus"/>
    <property type="evidence" value="ECO:0007669"/>
    <property type="project" value="UniProtKB-SubCell"/>
</dbReference>
<keyword evidence="10" id="KW-1185">Reference proteome</keyword>
<sequence length="190" mass="21752">PVGSEVPSEILYRSRFYPYIKDCIGAIDGTHVRVKVSNEDAPGYHGRKDWPAQNVLAACSFDLRFTYVLPGWEGTASDSRIIKNALSREDKLKIPERKYYLVDVGFMLRSGLIAPYRGVRYHLKEFSSHEPESPWELFNLRHASLRNAIERAFGVMKKRFPIIASTTQPNFSVETQTKIILACCIIHNYL</sequence>
<comment type="similarity">
    <text evidence="3">Belongs to the HARBI1 family.</text>
</comment>
<dbReference type="Proteomes" id="UP000187406">
    <property type="component" value="Unassembled WGS sequence"/>
</dbReference>
<accession>A0A1Q3C291</accession>
<evidence type="ECO:0000313" key="10">
    <source>
        <dbReference type="Proteomes" id="UP000187406"/>
    </source>
</evidence>
<evidence type="ECO:0000259" key="8">
    <source>
        <dbReference type="Pfam" id="PF13359"/>
    </source>
</evidence>
<keyword evidence="7" id="KW-0539">Nucleus</keyword>
<keyword evidence="6" id="KW-0378">Hydrolase</keyword>
<name>A0A1Q3C291_CEPFO</name>
<dbReference type="InterPro" id="IPR045249">
    <property type="entry name" value="HARBI1-like"/>
</dbReference>
<organism evidence="9 10">
    <name type="scientific">Cephalotus follicularis</name>
    <name type="common">Albany pitcher plant</name>
    <dbReference type="NCBI Taxonomy" id="3775"/>
    <lineage>
        <taxon>Eukaryota</taxon>
        <taxon>Viridiplantae</taxon>
        <taxon>Streptophyta</taxon>
        <taxon>Embryophyta</taxon>
        <taxon>Tracheophyta</taxon>
        <taxon>Spermatophyta</taxon>
        <taxon>Magnoliopsida</taxon>
        <taxon>eudicotyledons</taxon>
        <taxon>Gunneridae</taxon>
        <taxon>Pentapetalae</taxon>
        <taxon>rosids</taxon>
        <taxon>fabids</taxon>
        <taxon>Oxalidales</taxon>
        <taxon>Cephalotaceae</taxon>
        <taxon>Cephalotus</taxon>
    </lineage>
</organism>
<dbReference type="EMBL" id="BDDD01001220">
    <property type="protein sequence ID" value="GAV74326.1"/>
    <property type="molecule type" value="Genomic_DNA"/>
</dbReference>
<dbReference type="InParanoid" id="A0A1Q3C291"/>
<dbReference type="InterPro" id="IPR027806">
    <property type="entry name" value="HARBI1_dom"/>
</dbReference>
<dbReference type="GO" id="GO:0046872">
    <property type="term" value="F:metal ion binding"/>
    <property type="evidence" value="ECO:0007669"/>
    <property type="project" value="UniProtKB-KW"/>
</dbReference>
<proteinExistence type="inferred from homology"/>
<gene>
    <name evidence="9" type="ORF">CFOL_v3_17806</name>
</gene>
<comment type="caution">
    <text evidence="9">The sequence shown here is derived from an EMBL/GenBank/DDBJ whole genome shotgun (WGS) entry which is preliminary data.</text>
</comment>